<dbReference type="GeneID" id="113519421"/>
<keyword evidence="8" id="KW-1133">Transmembrane helix</keyword>
<dbReference type="SUPFAM" id="SSF53254">
    <property type="entry name" value="Phosphoglycerate mutase-like"/>
    <property type="match status" value="1"/>
</dbReference>
<keyword evidence="8" id="KW-0812">Transmembrane</keyword>
<dbReference type="Gene3D" id="3.40.50.1240">
    <property type="entry name" value="Phosphoglycerate mutase-like"/>
    <property type="match status" value="1"/>
</dbReference>
<accession>A0A6J1X3B0</accession>
<protein>
    <recommendedName>
        <fullName evidence="3">acid phosphatase</fullName>
        <ecNumber evidence="3">3.1.3.2</ecNumber>
    </recommendedName>
</protein>
<dbReference type="Pfam" id="PF00328">
    <property type="entry name" value="His_Phos_2"/>
    <property type="match status" value="1"/>
</dbReference>
<evidence type="ECO:0000313" key="10">
    <source>
        <dbReference type="Proteomes" id="UP001652740"/>
    </source>
</evidence>
<comment type="catalytic activity">
    <reaction evidence="1">
        <text>a phosphate monoester + H2O = an alcohol + phosphate</text>
        <dbReference type="Rhea" id="RHEA:15017"/>
        <dbReference type="ChEBI" id="CHEBI:15377"/>
        <dbReference type="ChEBI" id="CHEBI:30879"/>
        <dbReference type="ChEBI" id="CHEBI:43474"/>
        <dbReference type="ChEBI" id="CHEBI:67140"/>
        <dbReference type="EC" id="3.1.3.2"/>
    </reaction>
</comment>
<evidence type="ECO:0000256" key="2">
    <source>
        <dbReference type="ARBA" id="ARBA00005375"/>
    </source>
</evidence>
<name>A0A6J1X3B0_GALME</name>
<sequence length="419" mass="48947">MYISSKTFLLLVFFFHTFSYSYGNDKVRYAAVIYRHGDRTPVECYPTDPWRNESLWPVKFGQLTNIGKRQHFALGQWLRQRYSHLLSTEFEPTELHVRSTDVDRTLMSAQANLAGMYPPSGNSIWDNQLMWQPIPVHTKPVFEDNLLAMEKPCTTYTQVFNEYVNSEKYLTRLSKYKSLMEYLSYHTGENVTDYNDINNIYNTLYIEELYNFTLPNWTQSVYPDKLLEPACYSFTLKTVLPILARLKVGPLLKHIIEEMINIMKFEFLGIDEVGPRVSIFSGHDVTVANFLNALGMFDGKCPIYTSAVFMELLHETSADKMIDQEYFIRISYRNVTEIVEPHVLDIPHCGKKCPLEKFIKLYKHLHSVDWDYECEHQPLSAIHVFPLIGLGIIMYYAAVKCRSKLTYSNLHTISKNYDR</sequence>
<comment type="similarity">
    <text evidence="2">Belongs to the histidine acid phosphatase family.</text>
</comment>
<dbReference type="KEGG" id="gmw:113519421"/>
<gene>
    <name evidence="11" type="primary">LOC113519421</name>
</gene>
<evidence type="ECO:0000256" key="8">
    <source>
        <dbReference type="SAM" id="Phobius"/>
    </source>
</evidence>
<evidence type="ECO:0000256" key="9">
    <source>
        <dbReference type="SAM" id="SignalP"/>
    </source>
</evidence>
<proteinExistence type="inferred from homology"/>
<dbReference type="EC" id="3.1.3.2" evidence="3"/>
<keyword evidence="6" id="KW-1015">Disulfide bond</keyword>
<evidence type="ECO:0000256" key="4">
    <source>
        <dbReference type="ARBA" id="ARBA00022729"/>
    </source>
</evidence>
<evidence type="ECO:0000256" key="5">
    <source>
        <dbReference type="ARBA" id="ARBA00022801"/>
    </source>
</evidence>
<organism evidence="10 11">
    <name type="scientific">Galleria mellonella</name>
    <name type="common">Greater wax moth</name>
    <dbReference type="NCBI Taxonomy" id="7137"/>
    <lineage>
        <taxon>Eukaryota</taxon>
        <taxon>Metazoa</taxon>
        <taxon>Ecdysozoa</taxon>
        <taxon>Arthropoda</taxon>
        <taxon>Hexapoda</taxon>
        <taxon>Insecta</taxon>
        <taxon>Pterygota</taxon>
        <taxon>Neoptera</taxon>
        <taxon>Endopterygota</taxon>
        <taxon>Lepidoptera</taxon>
        <taxon>Glossata</taxon>
        <taxon>Ditrysia</taxon>
        <taxon>Pyraloidea</taxon>
        <taxon>Pyralidae</taxon>
        <taxon>Galleriinae</taxon>
        <taxon>Galleria</taxon>
    </lineage>
</organism>
<dbReference type="OrthoDB" id="5821688at2759"/>
<reference evidence="11" key="1">
    <citation type="submission" date="2025-08" db="UniProtKB">
        <authorList>
            <consortium name="RefSeq"/>
        </authorList>
    </citation>
    <scope>IDENTIFICATION</scope>
    <source>
        <tissue evidence="11">Whole larvae</tissue>
    </source>
</reference>
<keyword evidence="5" id="KW-0378">Hydrolase</keyword>
<dbReference type="PROSITE" id="PS00616">
    <property type="entry name" value="HIS_ACID_PHOSPHAT_1"/>
    <property type="match status" value="1"/>
</dbReference>
<dbReference type="FunCoup" id="A0A6J1X3B0">
    <property type="interactions" value="506"/>
</dbReference>
<feature type="transmembrane region" description="Helical" evidence="8">
    <location>
        <begin position="381"/>
        <end position="399"/>
    </location>
</feature>
<evidence type="ECO:0000256" key="3">
    <source>
        <dbReference type="ARBA" id="ARBA00012646"/>
    </source>
</evidence>
<feature type="chain" id="PRO_5026697277" description="acid phosphatase" evidence="9">
    <location>
        <begin position="24"/>
        <end position="419"/>
    </location>
</feature>
<dbReference type="InterPro" id="IPR029033">
    <property type="entry name" value="His_PPase_superfam"/>
</dbReference>
<evidence type="ECO:0000256" key="1">
    <source>
        <dbReference type="ARBA" id="ARBA00000032"/>
    </source>
</evidence>
<keyword evidence="7" id="KW-0325">Glycoprotein</keyword>
<dbReference type="CDD" id="cd07061">
    <property type="entry name" value="HP_HAP_like"/>
    <property type="match status" value="1"/>
</dbReference>
<feature type="signal peptide" evidence="9">
    <location>
        <begin position="1"/>
        <end position="23"/>
    </location>
</feature>
<evidence type="ECO:0000313" key="11">
    <source>
        <dbReference type="RefSeq" id="XP_026760327.1"/>
    </source>
</evidence>
<keyword evidence="8" id="KW-0472">Membrane</keyword>
<keyword evidence="10" id="KW-1185">Reference proteome</keyword>
<dbReference type="RefSeq" id="XP_026760327.1">
    <property type="nucleotide sequence ID" value="XM_026904526.3"/>
</dbReference>
<dbReference type="InterPro" id="IPR033379">
    <property type="entry name" value="Acid_Pase_AS"/>
</dbReference>
<dbReference type="PANTHER" id="PTHR11567:SF211">
    <property type="entry name" value="PROSTATIC ACID PHOSPHATASE"/>
    <property type="match status" value="1"/>
</dbReference>
<dbReference type="InterPro" id="IPR050645">
    <property type="entry name" value="Histidine_acid_phosphatase"/>
</dbReference>
<dbReference type="AlphaFoldDB" id="A0A6J1X3B0"/>
<evidence type="ECO:0000256" key="7">
    <source>
        <dbReference type="ARBA" id="ARBA00023180"/>
    </source>
</evidence>
<evidence type="ECO:0000256" key="6">
    <source>
        <dbReference type="ARBA" id="ARBA00023157"/>
    </source>
</evidence>
<dbReference type="InterPro" id="IPR000560">
    <property type="entry name" value="His_Pase_clade-2"/>
</dbReference>
<dbReference type="InParanoid" id="A0A6J1X3B0"/>
<dbReference type="PANTHER" id="PTHR11567">
    <property type="entry name" value="ACID PHOSPHATASE-RELATED"/>
    <property type="match status" value="1"/>
</dbReference>
<dbReference type="GO" id="GO:0003993">
    <property type="term" value="F:acid phosphatase activity"/>
    <property type="evidence" value="ECO:0007669"/>
    <property type="project" value="UniProtKB-EC"/>
</dbReference>
<keyword evidence="4 9" id="KW-0732">Signal</keyword>
<dbReference type="Proteomes" id="UP001652740">
    <property type="component" value="Unplaced"/>
</dbReference>